<evidence type="ECO:0000313" key="7">
    <source>
        <dbReference type="EMBL" id="CAL1543609.1"/>
    </source>
</evidence>
<reference evidence="7 8" key="1">
    <citation type="submission" date="2024-04" db="EMBL/GenBank/DDBJ databases">
        <authorList>
            <consortium name="Genoscope - CEA"/>
            <person name="William W."/>
        </authorList>
    </citation>
    <scope>NUCLEOTIDE SEQUENCE [LARGE SCALE GENOMIC DNA]</scope>
</reference>
<dbReference type="InterPro" id="IPR019819">
    <property type="entry name" value="Carboxylesterase_B_CS"/>
</dbReference>
<comment type="similarity">
    <text evidence="1 4">Belongs to the type-B carboxylesterase/lipase family.</text>
</comment>
<proteinExistence type="inferred from homology"/>
<organism evidence="7 8">
    <name type="scientific">Lymnaea stagnalis</name>
    <name type="common">Great pond snail</name>
    <name type="synonym">Helix stagnalis</name>
    <dbReference type="NCBI Taxonomy" id="6523"/>
    <lineage>
        <taxon>Eukaryota</taxon>
        <taxon>Metazoa</taxon>
        <taxon>Spiralia</taxon>
        <taxon>Lophotrochozoa</taxon>
        <taxon>Mollusca</taxon>
        <taxon>Gastropoda</taxon>
        <taxon>Heterobranchia</taxon>
        <taxon>Euthyneura</taxon>
        <taxon>Panpulmonata</taxon>
        <taxon>Hygrophila</taxon>
        <taxon>Lymnaeoidea</taxon>
        <taxon>Lymnaeidae</taxon>
        <taxon>Lymnaea</taxon>
    </lineage>
</organism>
<name>A0AAV2IA02_LYMST</name>
<accession>A0AAV2IA02</accession>
<dbReference type="InterPro" id="IPR051093">
    <property type="entry name" value="Neuroligin/BSAL"/>
</dbReference>
<dbReference type="Proteomes" id="UP001497497">
    <property type="component" value="Unassembled WGS sequence"/>
</dbReference>
<evidence type="ECO:0000256" key="3">
    <source>
        <dbReference type="ARBA" id="ARBA00022801"/>
    </source>
</evidence>
<gene>
    <name evidence="7" type="ORF">GSLYS_00017143001</name>
</gene>
<dbReference type="InterPro" id="IPR019826">
    <property type="entry name" value="Carboxylesterase_B_AS"/>
</dbReference>
<evidence type="ECO:0000256" key="4">
    <source>
        <dbReference type="RuleBase" id="RU361235"/>
    </source>
</evidence>
<dbReference type="InterPro" id="IPR029058">
    <property type="entry name" value="AB_hydrolase_fold"/>
</dbReference>
<evidence type="ECO:0000313" key="8">
    <source>
        <dbReference type="Proteomes" id="UP001497497"/>
    </source>
</evidence>
<comment type="caution">
    <text evidence="7">The sequence shown here is derived from an EMBL/GenBank/DDBJ whole genome shotgun (WGS) entry which is preliminary data.</text>
</comment>
<feature type="chain" id="PRO_5043516965" description="Carboxylic ester hydrolase" evidence="5">
    <location>
        <begin position="40"/>
        <end position="609"/>
    </location>
</feature>
<dbReference type="InterPro" id="IPR002018">
    <property type="entry name" value="CarbesteraseB"/>
</dbReference>
<keyword evidence="2 5" id="KW-0732">Signal</keyword>
<dbReference type="GO" id="GO:0016787">
    <property type="term" value="F:hydrolase activity"/>
    <property type="evidence" value="ECO:0007669"/>
    <property type="project" value="UniProtKB-KW"/>
</dbReference>
<evidence type="ECO:0000256" key="2">
    <source>
        <dbReference type="ARBA" id="ARBA00022729"/>
    </source>
</evidence>
<dbReference type="PANTHER" id="PTHR43903">
    <property type="entry name" value="NEUROLIGIN"/>
    <property type="match status" value="1"/>
</dbReference>
<feature type="signal peptide" evidence="5">
    <location>
        <begin position="1"/>
        <end position="39"/>
    </location>
</feature>
<feature type="domain" description="Carboxylesterase type B" evidence="6">
    <location>
        <begin position="55"/>
        <end position="562"/>
    </location>
</feature>
<dbReference type="PROSITE" id="PS00941">
    <property type="entry name" value="CARBOXYLESTERASE_B_2"/>
    <property type="match status" value="1"/>
</dbReference>
<dbReference type="EMBL" id="CAXITT010000564">
    <property type="protein sequence ID" value="CAL1543609.1"/>
    <property type="molecule type" value="Genomic_DNA"/>
</dbReference>
<dbReference type="EC" id="3.1.1.-" evidence="4"/>
<evidence type="ECO:0000259" key="6">
    <source>
        <dbReference type="Pfam" id="PF00135"/>
    </source>
</evidence>
<evidence type="ECO:0000256" key="1">
    <source>
        <dbReference type="ARBA" id="ARBA00005964"/>
    </source>
</evidence>
<dbReference type="PROSITE" id="PS00122">
    <property type="entry name" value="CARBOXYLESTERASE_B_1"/>
    <property type="match status" value="1"/>
</dbReference>
<dbReference type="SUPFAM" id="SSF53474">
    <property type="entry name" value="alpha/beta-Hydrolases"/>
    <property type="match status" value="1"/>
</dbReference>
<dbReference type="AlphaFoldDB" id="A0AAV2IA02"/>
<keyword evidence="8" id="KW-1185">Reference proteome</keyword>
<protein>
    <recommendedName>
        <fullName evidence="4">Carboxylic ester hydrolase</fullName>
        <ecNumber evidence="4">3.1.1.-</ecNumber>
    </recommendedName>
</protein>
<dbReference type="Pfam" id="PF00135">
    <property type="entry name" value="COesterase"/>
    <property type="match status" value="1"/>
</dbReference>
<sequence length="609" mass="67525">MSRKTWRIRNTHEPGGAMMWLLMSSQVILCAALLVGVQSRPRAVRQAEPNSDEFTTVTTTYGPLRGRKLHINDVMDLEVFLGVPYASSPTGQLRLAKPEVPEPWTETRDALEHGAKCLQRIIPDDPPMVSVPFEEDCLFLDIYSPSYRNATKVPVMMFIHGGGFYGGSGALYNFTNVALRGVTVVSVSYRLDVFGFLSTEDEIIPGNFGLLDQILALEWIKSNVENFGGNPGKITIFGGSAGAVSASILTLSPLTRGRFQGAILQSGVASCGWGYHHPDSSFAKPRVTATELGRMLNCTLPTEVFSQKLLECLRAVPAELLVNQSVTLQMGKYKGNSLFYPVIENSFGVLPESPSKLLHKMDRKYYIPTIYGYTKEDGSWLVSDPENDGVSLAEFKATIEGFVSVLYPEKYQRSVVDKAMKGYLPANATSLSKFHLRDILIRAATDGFVAAGTVREATLFSAGVERSRTFVYEFNHRPSYSRAPPWMGVGHTDEKGFVLGLPVGPDPFKYPDHSSEDATVADFVVTAWTNFAKFANPSHPLWPAFRPSTSDMEILVIENRSHHIMFNRQLALDVWVVEDFLANDGVGIPHKTWLFFMCPLVLLYVIFTC</sequence>
<keyword evidence="3 4" id="KW-0378">Hydrolase</keyword>
<evidence type="ECO:0000256" key="5">
    <source>
        <dbReference type="SAM" id="SignalP"/>
    </source>
</evidence>
<dbReference type="Gene3D" id="3.40.50.1820">
    <property type="entry name" value="alpha/beta hydrolase"/>
    <property type="match status" value="1"/>
</dbReference>